<reference evidence="1 2" key="1">
    <citation type="journal article" date="2019" name="Sci. Rep.">
        <title>Orb-weaving spider Araneus ventricosus genome elucidates the spidroin gene catalogue.</title>
        <authorList>
            <person name="Kono N."/>
            <person name="Nakamura H."/>
            <person name="Ohtoshi R."/>
            <person name="Moran D.A.P."/>
            <person name="Shinohara A."/>
            <person name="Yoshida Y."/>
            <person name="Fujiwara M."/>
            <person name="Mori M."/>
            <person name="Tomita M."/>
            <person name="Arakawa K."/>
        </authorList>
    </citation>
    <scope>NUCLEOTIDE SEQUENCE [LARGE SCALE GENOMIC DNA]</scope>
</reference>
<comment type="caution">
    <text evidence="1">The sequence shown here is derived from an EMBL/GenBank/DDBJ whole genome shotgun (WGS) entry which is preliminary data.</text>
</comment>
<keyword evidence="2" id="KW-1185">Reference proteome</keyword>
<dbReference type="AlphaFoldDB" id="A0A4Y2A2R5"/>
<name>A0A4Y2A2R5_ARAVE</name>
<dbReference type="Proteomes" id="UP000499080">
    <property type="component" value="Unassembled WGS sequence"/>
</dbReference>
<dbReference type="EMBL" id="BGPR01000003">
    <property type="protein sequence ID" value="GBL73274.1"/>
    <property type="molecule type" value="Genomic_DNA"/>
</dbReference>
<evidence type="ECO:0000313" key="1">
    <source>
        <dbReference type="EMBL" id="GBL73274.1"/>
    </source>
</evidence>
<gene>
    <name evidence="1" type="ORF">AVEN_159318_1</name>
</gene>
<proteinExistence type="predicted"/>
<accession>A0A4Y2A2R5</accession>
<protein>
    <submittedName>
        <fullName evidence="1">Uncharacterized protein</fullName>
    </submittedName>
</protein>
<sequence>MSDAITTPIPVEWTWDGVIDRTPPHVPVPDTTTAPVPFEWTWDGRLFSVNDDNFHTQSNKEISTRDVIFNFHATPVGRYLPLHVILNVHQSHIHWRSLMDWILNFDTRSNKHSTP</sequence>
<evidence type="ECO:0000313" key="2">
    <source>
        <dbReference type="Proteomes" id="UP000499080"/>
    </source>
</evidence>
<organism evidence="1 2">
    <name type="scientific">Araneus ventricosus</name>
    <name type="common">Orbweaver spider</name>
    <name type="synonym">Epeira ventricosa</name>
    <dbReference type="NCBI Taxonomy" id="182803"/>
    <lineage>
        <taxon>Eukaryota</taxon>
        <taxon>Metazoa</taxon>
        <taxon>Ecdysozoa</taxon>
        <taxon>Arthropoda</taxon>
        <taxon>Chelicerata</taxon>
        <taxon>Arachnida</taxon>
        <taxon>Araneae</taxon>
        <taxon>Araneomorphae</taxon>
        <taxon>Entelegynae</taxon>
        <taxon>Araneoidea</taxon>
        <taxon>Araneidae</taxon>
        <taxon>Araneus</taxon>
    </lineage>
</organism>